<keyword evidence="9" id="KW-0378">Hydrolase</keyword>
<dbReference type="FunFam" id="3.10.10.10:FF:000004">
    <property type="entry name" value="Uncharacterized protein"/>
    <property type="match status" value="1"/>
</dbReference>
<dbReference type="EC" id="3.1.26.4" evidence="2"/>
<dbReference type="Gene3D" id="3.30.420.10">
    <property type="entry name" value="Ribonuclease H-like superfamily/Ribonuclease H"/>
    <property type="match status" value="1"/>
</dbReference>
<keyword evidence="5" id="KW-0548">Nucleotidyltransferase</keyword>
<keyword evidence="17" id="KW-0175">Coiled coil</keyword>
<evidence type="ECO:0000256" key="9">
    <source>
        <dbReference type="ARBA" id="ARBA00022801"/>
    </source>
</evidence>
<dbReference type="InterPro" id="IPR001584">
    <property type="entry name" value="Integrase_cat-core"/>
</dbReference>
<dbReference type="CDD" id="cd01647">
    <property type="entry name" value="RT_LTR"/>
    <property type="match status" value="1"/>
</dbReference>
<dbReference type="PROSITE" id="PS00141">
    <property type="entry name" value="ASP_PROTEASE"/>
    <property type="match status" value="1"/>
</dbReference>
<dbReference type="InterPro" id="IPR012337">
    <property type="entry name" value="RNaseH-like_sf"/>
</dbReference>
<dbReference type="FunFam" id="3.30.420.10:FF:000269">
    <property type="entry name" value="Uncharacterized protein"/>
    <property type="match status" value="1"/>
</dbReference>
<keyword evidence="7" id="KW-0064">Aspartyl protease</keyword>
<dbReference type="InterPro" id="IPR001969">
    <property type="entry name" value="Aspartic_peptidase_AS"/>
</dbReference>
<evidence type="ECO:0000256" key="4">
    <source>
        <dbReference type="ARBA" id="ARBA00022679"/>
    </source>
</evidence>
<reference key="1">
    <citation type="journal article" date="2007" name="Nature">
        <title>The medaka draft genome and insights into vertebrate genome evolution.</title>
        <authorList>
            <person name="Kasahara M."/>
            <person name="Naruse K."/>
            <person name="Sasaki S."/>
            <person name="Nakatani Y."/>
            <person name="Qu W."/>
            <person name="Ahsan B."/>
            <person name="Yamada T."/>
            <person name="Nagayasu Y."/>
            <person name="Doi K."/>
            <person name="Kasai Y."/>
            <person name="Jindo T."/>
            <person name="Kobayashi D."/>
            <person name="Shimada A."/>
            <person name="Toyoda A."/>
            <person name="Kuroki Y."/>
            <person name="Fujiyama A."/>
            <person name="Sasaki T."/>
            <person name="Shimizu A."/>
            <person name="Asakawa S."/>
            <person name="Shimizu N."/>
            <person name="Hashimoto S."/>
            <person name="Yang J."/>
            <person name="Lee Y."/>
            <person name="Matsushima K."/>
            <person name="Sugano S."/>
            <person name="Sakaizumi M."/>
            <person name="Narita T."/>
            <person name="Ohishi K."/>
            <person name="Haga S."/>
            <person name="Ohta F."/>
            <person name="Nomoto H."/>
            <person name="Nogata K."/>
            <person name="Morishita T."/>
            <person name="Endo T."/>
            <person name="Shin-I T."/>
            <person name="Takeda H."/>
            <person name="Morishita S."/>
            <person name="Kohara Y."/>
        </authorList>
    </citation>
    <scope>NUCLEOTIDE SEQUENCE [LARGE SCALE GENOMIC DNA]</scope>
    <source>
        <strain>Hd-rR</strain>
    </source>
</reference>
<evidence type="ECO:0000256" key="6">
    <source>
        <dbReference type="ARBA" id="ARBA00022722"/>
    </source>
</evidence>
<dbReference type="FunFam" id="3.30.70.270:FF:000020">
    <property type="entry name" value="Transposon Tf2-6 polyprotein-like Protein"/>
    <property type="match status" value="1"/>
</dbReference>
<feature type="compositionally biased region" description="Polar residues" evidence="18">
    <location>
        <begin position="109"/>
        <end position="122"/>
    </location>
</feature>
<keyword evidence="16" id="KW-0863">Zinc-finger</keyword>
<reference evidence="22" key="3">
    <citation type="submission" date="2025-08" db="UniProtKB">
        <authorList>
            <consortium name="Ensembl"/>
        </authorList>
    </citation>
    <scope>IDENTIFICATION</scope>
    <source>
        <strain evidence="22">HSOK</strain>
    </source>
</reference>
<evidence type="ECO:0000256" key="18">
    <source>
        <dbReference type="SAM" id="MobiDB-lite"/>
    </source>
</evidence>
<dbReference type="InterPro" id="IPR000477">
    <property type="entry name" value="RT_dom"/>
</dbReference>
<feature type="region of interest" description="Disordered" evidence="18">
    <location>
        <begin position="95"/>
        <end position="122"/>
    </location>
</feature>
<dbReference type="InterPro" id="IPR001878">
    <property type="entry name" value="Znf_CCHC"/>
</dbReference>
<keyword evidence="8" id="KW-0255">Endonuclease</keyword>
<keyword evidence="11" id="KW-0694">RNA-binding</keyword>
<dbReference type="PROSITE" id="PS50878">
    <property type="entry name" value="RT_POL"/>
    <property type="match status" value="1"/>
</dbReference>
<dbReference type="GO" id="GO:0015074">
    <property type="term" value="P:DNA integration"/>
    <property type="evidence" value="ECO:0007669"/>
    <property type="project" value="UniProtKB-KW"/>
</dbReference>
<proteinExistence type="inferred from homology"/>
<dbReference type="GO" id="GO:0003677">
    <property type="term" value="F:DNA binding"/>
    <property type="evidence" value="ECO:0007669"/>
    <property type="project" value="UniProtKB-KW"/>
</dbReference>
<evidence type="ECO:0000256" key="1">
    <source>
        <dbReference type="ARBA" id="ARBA00010879"/>
    </source>
</evidence>
<keyword evidence="6" id="KW-0540">Nuclease</keyword>
<evidence type="ECO:0000256" key="16">
    <source>
        <dbReference type="PROSITE-ProRule" id="PRU00047"/>
    </source>
</evidence>
<evidence type="ECO:0000259" key="20">
    <source>
        <dbReference type="PROSITE" id="PS50878"/>
    </source>
</evidence>
<feature type="domain" description="CCHC-type" evidence="19">
    <location>
        <begin position="450"/>
        <end position="463"/>
    </location>
</feature>
<feature type="domain" description="Reverse transcriptase" evidence="20">
    <location>
        <begin position="864"/>
        <end position="1043"/>
    </location>
</feature>
<dbReference type="PANTHER" id="PTHR37984:SF15">
    <property type="entry name" value="INTEGRASE CATALYTIC DOMAIN-CONTAINING PROTEIN"/>
    <property type="match status" value="1"/>
</dbReference>
<evidence type="ECO:0000256" key="5">
    <source>
        <dbReference type="ARBA" id="ARBA00022695"/>
    </source>
</evidence>
<dbReference type="Pfam" id="PF14893">
    <property type="entry name" value="PNMA"/>
    <property type="match status" value="1"/>
</dbReference>
<dbReference type="InterPro" id="IPR041577">
    <property type="entry name" value="RT_RNaseH_2"/>
</dbReference>
<reference evidence="22" key="4">
    <citation type="submission" date="2025-09" db="UniProtKB">
        <authorList>
            <consortium name="Ensembl"/>
        </authorList>
    </citation>
    <scope>IDENTIFICATION</scope>
    <source>
        <strain evidence="22">HSOK</strain>
    </source>
</reference>
<keyword evidence="4" id="KW-0808">Transferase</keyword>
<dbReference type="GO" id="GO:0003964">
    <property type="term" value="F:RNA-directed DNA polymerase activity"/>
    <property type="evidence" value="ECO:0007669"/>
    <property type="project" value="UniProtKB-KW"/>
</dbReference>
<evidence type="ECO:0000256" key="17">
    <source>
        <dbReference type="SAM" id="Coils"/>
    </source>
</evidence>
<dbReference type="FunFam" id="3.10.20.370:FF:000001">
    <property type="entry name" value="Retrovirus-related Pol polyprotein from transposon 17.6-like protein"/>
    <property type="match status" value="1"/>
</dbReference>
<evidence type="ECO:0000313" key="22">
    <source>
        <dbReference type="Ensembl" id="ENSORLP00015035439.1"/>
    </source>
</evidence>
<accession>A0A3P9JTH4</accession>
<dbReference type="SUPFAM" id="SSF56672">
    <property type="entry name" value="DNA/RNA polymerases"/>
    <property type="match status" value="1"/>
</dbReference>
<evidence type="ECO:0000256" key="2">
    <source>
        <dbReference type="ARBA" id="ARBA00012180"/>
    </source>
</evidence>
<dbReference type="Gene3D" id="1.10.340.70">
    <property type="match status" value="1"/>
</dbReference>
<dbReference type="InterPro" id="IPR050951">
    <property type="entry name" value="Retrovirus_Pol_polyprotein"/>
</dbReference>
<comment type="similarity">
    <text evidence="1">Belongs to the beta type-B retroviral polymerase family. HERV class-II K(HML-2) pol subfamily.</text>
</comment>
<dbReference type="FunFam" id="1.10.340.70:FF:000001">
    <property type="entry name" value="Retrovirus-related Pol polyprotein from transposon gypsy-like Protein"/>
    <property type="match status" value="1"/>
</dbReference>
<keyword evidence="16" id="KW-0862">Zinc</keyword>
<keyword evidence="10" id="KW-0460">Magnesium</keyword>
<dbReference type="InterPro" id="IPR048270">
    <property type="entry name" value="PNMA_C"/>
</dbReference>
<dbReference type="Pfam" id="PF00665">
    <property type="entry name" value="rve"/>
    <property type="match status" value="1"/>
</dbReference>
<dbReference type="PROSITE" id="PS50994">
    <property type="entry name" value="INTEGRASE"/>
    <property type="match status" value="1"/>
</dbReference>
<dbReference type="InterPro" id="IPR048271">
    <property type="entry name" value="PNMA_N"/>
</dbReference>
<name>A0A3P9JTH4_ORYLA</name>
<reference evidence="22 23" key="2">
    <citation type="submission" date="2017-04" db="EMBL/GenBank/DDBJ databases">
        <title>CpG methylation of centromeres and impact of large insertions on vertebrate speciation.</title>
        <authorList>
            <person name="Ichikawa K."/>
            <person name="Yoshimura J."/>
            <person name="Morishita S."/>
        </authorList>
    </citation>
    <scope>NUCLEOTIDE SEQUENCE</scope>
    <source>
        <strain evidence="22 23">HSOK</strain>
    </source>
</reference>
<evidence type="ECO:0000256" key="14">
    <source>
        <dbReference type="ARBA" id="ARBA00023125"/>
    </source>
</evidence>
<evidence type="ECO:0000256" key="7">
    <source>
        <dbReference type="ARBA" id="ARBA00022750"/>
    </source>
</evidence>
<dbReference type="CDD" id="cd00303">
    <property type="entry name" value="retropepsin_like"/>
    <property type="match status" value="1"/>
</dbReference>
<dbReference type="Pfam" id="PF20846">
    <property type="entry name" value="PNMA_N"/>
    <property type="match status" value="1"/>
</dbReference>
<dbReference type="Gene3D" id="3.10.20.370">
    <property type="match status" value="1"/>
</dbReference>
<evidence type="ECO:0000256" key="13">
    <source>
        <dbReference type="ARBA" id="ARBA00022918"/>
    </source>
</evidence>
<dbReference type="Pfam" id="PF00078">
    <property type="entry name" value="RVT_1"/>
    <property type="match status" value="1"/>
</dbReference>
<dbReference type="GO" id="GO:0004190">
    <property type="term" value="F:aspartic-type endopeptidase activity"/>
    <property type="evidence" value="ECO:0007669"/>
    <property type="project" value="UniProtKB-KW"/>
</dbReference>
<dbReference type="InterPro" id="IPR021109">
    <property type="entry name" value="Peptidase_aspartic_dom_sf"/>
</dbReference>
<dbReference type="InterPro" id="IPR041588">
    <property type="entry name" value="Integrase_H2C2"/>
</dbReference>
<evidence type="ECO:0000259" key="21">
    <source>
        <dbReference type="PROSITE" id="PS50994"/>
    </source>
</evidence>
<keyword evidence="14" id="KW-0238">DNA-binding</keyword>
<dbReference type="Pfam" id="PF17921">
    <property type="entry name" value="Integrase_H2C2"/>
    <property type="match status" value="1"/>
</dbReference>
<feature type="compositionally biased region" description="Low complexity" evidence="18">
    <location>
        <begin position="429"/>
        <end position="440"/>
    </location>
</feature>
<evidence type="ECO:0000256" key="15">
    <source>
        <dbReference type="ARBA" id="ARBA00039658"/>
    </source>
</evidence>
<protein>
    <recommendedName>
        <fullName evidence="15">Gypsy retrotransposon integrase-like protein 1</fullName>
        <ecNumber evidence="2">3.1.26.4</ecNumber>
    </recommendedName>
</protein>
<dbReference type="Gene3D" id="3.30.70.270">
    <property type="match status" value="2"/>
</dbReference>
<keyword evidence="16" id="KW-0479">Metal-binding</keyword>
<keyword evidence="13" id="KW-0695">RNA-directed DNA polymerase</keyword>
<dbReference type="GO" id="GO:0003723">
    <property type="term" value="F:RNA binding"/>
    <property type="evidence" value="ECO:0007669"/>
    <property type="project" value="UniProtKB-KW"/>
</dbReference>
<organism evidence="22 23">
    <name type="scientific">Oryzias latipes</name>
    <name type="common">Japanese rice fish</name>
    <name type="synonym">Japanese killifish</name>
    <dbReference type="NCBI Taxonomy" id="8090"/>
    <lineage>
        <taxon>Eukaryota</taxon>
        <taxon>Metazoa</taxon>
        <taxon>Chordata</taxon>
        <taxon>Craniata</taxon>
        <taxon>Vertebrata</taxon>
        <taxon>Euteleostomi</taxon>
        <taxon>Actinopterygii</taxon>
        <taxon>Neopterygii</taxon>
        <taxon>Teleostei</taxon>
        <taxon>Neoteleostei</taxon>
        <taxon>Acanthomorphata</taxon>
        <taxon>Ovalentaria</taxon>
        <taxon>Atherinomorphae</taxon>
        <taxon>Beloniformes</taxon>
        <taxon>Adrianichthyidae</taxon>
        <taxon>Oryziinae</taxon>
        <taxon>Oryzias</taxon>
    </lineage>
</organism>
<dbReference type="SUPFAM" id="SSF53098">
    <property type="entry name" value="Ribonuclease H-like"/>
    <property type="match status" value="1"/>
</dbReference>
<dbReference type="CDD" id="cd09274">
    <property type="entry name" value="RNase_HI_RT_Ty3"/>
    <property type="match status" value="1"/>
</dbReference>
<feature type="region of interest" description="Disordered" evidence="18">
    <location>
        <begin position="418"/>
        <end position="444"/>
    </location>
</feature>
<dbReference type="Gene3D" id="3.10.10.10">
    <property type="entry name" value="HIV Type 1 Reverse Transcriptase, subunit A, domain 1"/>
    <property type="match status" value="1"/>
</dbReference>
<dbReference type="InterPro" id="IPR036397">
    <property type="entry name" value="RNaseH_sf"/>
</dbReference>
<dbReference type="SUPFAM" id="SSF50630">
    <property type="entry name" value="Acid proteases"/>
    <property type="match status" value="1"/>
</dbReference>
<dbReference type="InterPro" id="IPR043502">
    <property type="entry name" value="DNA/RNA_pol_sf"/>
</dbReference>
<keyword evidence="12" id="KW-0229">DNA integration</keyword>
<keyword evidence="3" id="KW-0645">Protease</keyword>
<dbReference type="GO" id="GO:0004523">
    <property type="term" value="F:RNA-DNA hybrid ribonuclease activity"/>
    <property type="evidence" value="ECO:0007669"/>
    <property type="project" value="UniProtKB-EC"/>
</dbReference>
<evidence type="ECO:0000259" key="19">
    <source>
        <dbReference type="PROSITE" id="PS50158"/>
    </source>
</evidence>
<dbReference type="Ensembl" id="ENSORLT00015030160.1">
    <property type="protein sequence ID" value="ENSORLP00015035439.1"/>
    <property type="gene ID" value="ENSORLG00015022031.1"/>
</dbReference>
<evidence type="ECO:0000313" key="23">
    <source>
        <dbReference type="Proteomes" id="UP000265200"/>
    </source>
</evidence>
<evidence type="ECO:0000256" key="10">
    <source>
        <dbReference type="ARBA" id="ARBA00022842"/>
    </source>
</evidence>
<dbReference type="InterPro" id="IPR043128">
    <property type="entry name" value="Rev_trsase/Diguanyl_cyclase"/>
</dbReference>
<feature type="coiled-coil region" evidence="17">
    <location>
        <begin position="345"/>
        <end position="372"/>
    </location>
</feature>
<dbReference type="Pfam" id="PF17919">
    <property type="entry name" value="RT_RNaseH_2"/>
    <property type="match status" value="1"/>
</dbReference>
<dbReference type="PANTHER" id="PTHR37984">
    <property type="entry name" value="PROTEIN CBG26694"/>
    <property type="match status" value="1"/>
</dbReference>
<dbReference type="GO" id="GO:0008270">
    <property type="term" value="F:zinc ion binding"/>
    <property type="evidence" value="ECO:0007669"/>
    <property type="project" value="UniProtKB-KW"/>
</dbReference>
<dbReference type="GO" id="GO:0006508">
    <property type="term" value="P:proteolysis"/>
    <property type="evidence" value="ECO:0007669"/>
    <property type="project" value="UniProtKB-KW"/>
</dbReference>
<evidence type="ECO:0000256" key="12">
    <source>
        <dbReference type="ARBA" id="ARBA00022908"/>
    </source>
</evidence>
<dbReference type="PROSITE" id="PS50158">
    <property type="entry name" value="ZF_CCHC"/>
    <property type="match status" value="1"/>
</dbReference>
<feature type="domain" description="Integrase catalytic" evidence="21">
    <location>
        <begin position="1484"/>
        <end position="1642"/>
    </location>
</feature>
<dbReference type="InterPro" id="IPR036875">
    <property type="entry name" value="Znf_CCHC_sf"/>
</dbReference>
<dbReference type="SUPFAM" id="SSF57756">
    <property type="entry name" value="Retrovirus zinc finger-like domains"/>
    <property type="match status" value="1"/>
</dbReference>
<evidence type="ECO:0000256" key="11">
    <source>
        <dbReference type="ARBA" id="ARBA00022884"/>
    </source>
</evidence>
<dbReference type="Proteomes" id="UP000265200">
    <property type="component" value="Chromosome 1"/>
</dbReference>
<sequence>MSQLLHWCKGEGIDPIHAILVKDVPENTDFGVIEETLQSIKALGRVKVRGRMFDPKSQRLTVLCECREPVNTKAIPLDVLADGSESPWRIFGHSEVESNRTDQVDSEELQSQPPDLNLSSPLQASSPEAIIRAVGDVLQLASRPGSDAATFRRLRTFSGVVPTPLGEEHLENWLEQARLMIEEYDRPDKEKKIRIMESVKGPALEILQAVRFNNPDATSQDYLDVVENTFGTPETGEELYFSFRMLGQQSGEKLSEFLRRMERVLNKVVQKGGLQPAVKDRTRLDQLIKGATRADMMILTLRLRERRSNPPTFVQLLNEIRIEEEHEASRRRLNPTKSVHVRSAAVTADKGVEDLNAEVENLKRQVNELTVRSAMPCSPSTDVSEMAIEPSGGDKGLQALKKEVVRLRKQVSVLSVKPTVAEATPPSQETSFRPSRPRSTSQRESRDFFCYHCGEDGHFSSKCSAPENYPLVIQKLISAQRKGKANQRGPKTTAEGSTTNAHVKRNAVSVHSNSLPEGLVGPQSTTRVKVNGTPCVALLDSGSQVTVVFDSWYAKHLSHVPLHPVSGLAIWGLSESESSYPFKGYIQVELEFFEKTKGRGTPIQVLALVCPDPRCSDTLPMLIGTNVTRVWPPPANCENESSHNVNTTSICVTGPKLKAQDTLNLLPAEVSDNPVAEVRWVGPGPLVIPAGKDHLAVCKVTERYAVGDTILITERASSPALPPGVLVQPTVLFSKKLDKDKFLVLLRNESLKDTAIPKGTVLARLCVADTVTEVLGEKNSTSRQINPALFNFGDSPIPNEWKERLRQKLSERSNVFSTDEWDVGLATGVEHCIRLKDETPFRERSRRIAPADLEDMRRHLQGLLAAGIIKESRSPYASPIVLARKKSGQLRMCVDYRTLNRRTIPDQYTVPRIDDALDCLSGSKWFSVLDLRNGYYQIPMAENDKEKTAFICPLGFYQFERMPQGITGAPSTFQRLMEKAVGDMHMLEVIVYLDDLIVFGKTLEEHEQRLLKVIDRLEETGLKLSLDKCQFCRPQVTYVGHVVSEKGISTDPAKVEAVAKWKQPTDLPSLQSFLGFCGYYRRFIKGYSIVVRPLTELCKGYPPTQKKNKSGKTPVKFYHKVNEPFGERWDESCTEAFQQILQCLTNAPVLAFADPSKPYVLHVDASFHGLGAVLNQEHPEGLRPVAFASRKLSSAERNYPVHQLEFLALKWAVVDKFHDYLYGAQFVVKTDNNPLTYVLTTAKLNATGHRWLAALSTYNFTLQYRPGSSNIDADSLSRNPVVETENEWQTMSPDNVRALCKQIKCERTMGEGTSYAESLGVSPQAIPECYAFPTRLDLGSLVQLSRADLIKAQDEDPMIAPVKKSLCDGQAFLTEKCTNSGTLLLQREASKLVLVDGLLYRKVEKPLGTEVHQLVLPKEHVARVLKSIHDESGHLGVDKTVELIRNRFYWPKMGAEVEQYVKTCGRCITRKALPQRAAPLKQITSKGPLDLVCIDFLSLEPDSQGYANILVVTDHFTRYAQAFPAKDQRASTVAKILWDRYFVHYGLPARIHSDQGRDFESKLIKDLLKMLGIRKSRTSPYHPQGDPQPERFNRTLLSMLGTLELKHRRQWSRHVSQLVHAYNCTQNETTGYSPYRLMFGREARLPVDICFGVPEERGRV</sequence>
<evidence type="ECO:0000256" key="3">
    <source>
        <dbReference type="ARBA" id="ARBA00022670"/>
    </source>
</evidence>
<evidence type="ECO:0000256" key="8">
    <source>
        <dbReference type="ARBA" id="ARBA00022759"/>
    </source>
</evidence>